<accession>A0ACB8R4D9</accession>
<sequence length="91" mass="10115">MAISQDGRVDDFESACARVIWSTLLPGAFVFILCVTSLPLPTWLFKFTRPATESLRTYLTLAEAEASPRISRRDSPLVSLWELSFCGGSFP</sequence>
<keyword evidence="2" id="KW-1185">Reference proteome</keyword>
<name>A0ACB8R4D9_9AGAM</name>
<proteinExistence type="predicted"/>
<reference evidence="1" key="1">
    <citation type="submission" date="2021-02" db="EMBL/GenBank/DDBJ databases">
        <authorList>
            <consortium name="DOE Joint Genome Institute"/>
            <person name="Ahrendt S."/>
            <person name="Looney B.P."/>
            <person name="Miyauchi S."/>
            <person name="Morin E."/>
            <person name="Drula E."/>
            <person name="Courty P.E."/>
            <person name="Chicoki N."/>
            <person name="Fauchery L."/>
            <person name="Kohler A."/>
            <person name="Kuo A."/>
            <person name="Labutti K."/>
            <person name="Pangilinan J."/>
            <person name="Lipzen A."/>
            <person name="Riley R."/>
            <person name="Andreopoulos W."/>
            <person name="He G."/>
            <person name="Johnson J."/>
            <person name="Barry K.W."/>
            <person name="Grigoriev I.V."/>
            <person name="Nagy L."/>
            <person name="Hibbett D."/>
            <person name="Henrissat B."/>
            <person name="Matheny P.B."/>
            <person name="Labbe J."/>
            <person name="Martin F."/>
        </authorList>
    </citation>
    <scope>NUCLEOTIDE SEQUENCE</scope>
    <source>
        <strain evidence="1">FP105234-sp</strain>
    </source>
</reference>
<reference evidence="1" key="2">
    <citation type="journal article" date="2022" name="New Phytol.">
        <title>Evolutionary transition to the ectomycorrhizal habit in the genomes of a hyperdiverse lineage of mushroom-forming fungi.</title>
        <authorList>
            <person name="Looney B."/>
            <person name="Miyauchi S."/>
            <person name="Morin E."/>
            <person name="Drula E."/>
            <person name="Courty P.E."/>
            <person name="Kohler A."/>
            <person name="Kuo A."/>
            <person name="LaButti K."/>
            <person name="Pangilinan J."/>
            <person name="Lipzen A."/>
            <person name="Riley R."/>
            <person name="Andreopoulos W."/>
            <person name="He G."/>
            <person name="Johnson J."/>
            <person name="Nolan M."/>
            <person name="Tritt A."/>
            <person name="Barry K.W."/>
            <person name="Grigoriev I.V."/>
            <person name="Nagy L.G."/>
            <person name="Hibbett D."/>
            <person name="Henrissat B."/>
            <person name="Matheny P.B."/>
            <person name="Labbe J."/>
            <person name="Martin F.M."/>
        </authorList>
    </citation>
    <scope>NUCLEOTIDE SEQUENCE</scope>
    <source>
        <strain evidence="1">FP105234-sp</strain>
    </source>
</reference>
<comment type="caution">
    <text evidence="1">The sequence shown here is derived from an EMBL/GenBank/DDBJ whole genome shotgun (WGS) entry which is preliminary data.</text>
</comment>
<organism evidence="1 2">
    <name type="scientific">Auriscalpium vulgare</name>
    <dbReference type="NCBI Taxonomy" id="40419"/>
    <lineage>
        <taxon>Eukaryota</taxon>
        <taxon>Fungi</taxon>
        <taxon>Dikarya</taxon>
        <taxon>Basidiomycota</taxon>
        <taxon>Agaricomycotina</taxon>
        <taxon>Agaricomycetes</taxon>
        <taxon>Russulales</taxon>
        <taxon>Auriscalpiaceae</taxon>
        <taxon>Auriscalpium</taxon>
    </lineage>
</organism>
<dbReference type="EMBL" id="MU276490">
    <property type="protein sequence ID" value="KAI0038481.1"/>
    <property type="molecule type" value="Genomic_DNA"/>
</dbReference>
<evidence type="ECO:0000313" key="1">
    <source>
        <dbReference type="EMBL" id="KAI0038481.1"/>
    </source>
</evidence>
<gene>
    <name evidence="1" type="ORF">FA95DRAFT_1662774</name>
</gene>
<protein>
    <submittedName>
        <fullName evidence="1">Uncharacterized protein</fullName>
    </submittedName>
</protein>
<evidence type="ECO:0000313" key="2">
    <source>
        <dbReference type="Proteomes" id="UP000814033"/>
    </source>
</evidence>
<dbReference type="Proteomes" id="UP000814033">
    <property type="component" value="Unassembled WGS sequence"/>
</dbReference>